<protein>
    <submittedName>
        <fullName evidence="1">Uncharacterized protein</fullName>
    </submittedName>
</protein>
<dbReference type="Proteomes" id="UP001234297">
    <property type="component" value="Chromosome 11"/>
</dbReference>
<keyword evidence="2" id="KW-1185">Reference proteome</keyword>
<accession>A0ACC2KTQ9</accession>
<evidence type="ECO:0000313" key="1">
    <source>
        <dbReference type="EMBL" id="KAJ8624261.1"/>
    </source>
</evidence>
<organism evidence="1 2">
    <name type="scientific">Persea americana</name>
    <name type="common">Avocado</name>
    <dbReference type="NCBI Taxonomy" id="3435"/>
    <lineage>
        <taxon>Eukaryota</taxon>
        <taxon>Viridiplantae</taxon>
        <taxon>Streptophyta</taxon>
        <taxon>Embryophyta</taxon>
        <taxon>Tracheophyta</taxon>
        <taxon>Spermatophyta</taxon>
        <taxon>Magnoliopsida</taxon>
        <taxon>Magnoliidae</taxon>
        <taxon>Laurales</taxon>
        <taxon>Lauraceae</taxon>
        <taxon>Persea</taxon>
    </lineage>
</organism>
<comment type="caution">
    <text evidence="1">The sequence shown here is derived from an EMBL/GenBank/DDBJ whole genome shotgun (WGS) entry which is preliminary data.</text>
</comment>
<proteinExistence type="predicted"/>
<sequence length="160" mass="18000">MSGLSGARAIHTMATWKNPQSPKLWLAAVRAESRHGNKKEADILMAKALQECPMSGVLWAASIEMVSRPQRKTKSMDALKRCDYDPHVIAAVARLFWHEKEFEKARNWFNRAVTLSPDIEPKHGEKWTAVSEPVENSHQPVEAILKKVVVDLGNEESAFV</sequence>
<evidence type="ECO:0000313" key="2">
    <source>
        <dbReference type="Proteomes" id="UP001234297"/>
    </source>
</evidence>
<gene>
    <name evidence="1" type="ORF">MRB53_032791</name>
</gene>
<name>A0ACC2KTQ9_PERAE</name>
<reference evidence="1 2" key="1">
    <citation type="journal article" date="2022" name="Hortic Res">
        <title>A haplotype resolved chromosomal level avocado genome allows analysis of novel avocado genes.</title>
        <authorList>
            <person name="Nath O."/>
            <person name="Fletcher S.J."/>
            <person name="Hayward A."/>
            <person name="Shaw L.M."/>
            <person name="Masouleh A.K."/>
            <person name="Furtado A."/>
            <person name="Henry R.J."/>
            <person name="Mitter N."/>
        </authorList>
    </citation>
    <scope>NUCLEOTIDE SEQUENCE [LARGE SCALE GENOMIC DNA]</scope>
    <source>
        <strain evidence="2">cv. Hass</strain>
    </source>
</reference>
<dbReference type="EMBL" id="CM056819">
    <property type="protein sequence ID" value="KAJ8624261.1"/>
    <property type="molecule type" value="Genomic_DNA"/>
</dbReference>